<name>A0AC61MZ65_9FIRM</name>
<keyword evidence="2" id="KW-1185">Reference proteome</keyword>
<evidence type="ECO:0000313" key="2">
    <source>
        <dbReference type="Proteomes" id="UP000682782"/>
    </source>
</evidence>
<dbReference type="Proteomes" id="UP000682782">
    <property type="component" value="Chromosome"/>
</dbReference>
<organism evidence="1 2">
    <name type="scientific">Aristaeella hokkaidonensis</name>
    <dbReference type="NCBI Taxonomy" id="3046382"/>
    <lineage>
        <taxon>Bacteria</taxon>
        <taxon>Bacillati</taxon>
        <taxon>Bacillota</taxon>
        <taxon>Clostridia</taxon>
        <taxon>Eubacteriales</taxon>
        <taxon>Aristaeellaceae</taxon>
        <taxon>Aristaeella</taxon>
    </lineage>
</organism>
<dbReference type="EMBL" id="CP068393">
    <property type="protein sequence ID" value="QUC68547.1"/>
    <property type="molecule type" value="Genomic_DNA"/>
</dbReference>
<evidence type="ECO:0000313" key="1">
    <source>
        <dbReference type="EMBL" id="QUC68547.1"/>
    </source>
</evidence>
<protein>
    <submittedName>
        <fullName evidence="1">HD domain-containing protein</fullName>
    </submittedName>
</protein>
<reference evidence="1" key="1">
    <citation type="submission" date="2021-01" db="EMBL/GenBank/DDBJ databases">
        <title>Complete genome sequence of Clostridiales bacterium R-7.</title>
        <authorList>
            <person name="Mahoney-Kurpe S.C."/>
            <person name="Palevich N."/>
            <person name="Koike S."/>
            <person name="Moon C.D."/>
            <person name="Attwood G.T."/>
        </authorList>
    </citation>
    <scope>NUCLEOTIDE SEQUENCE</scope>
    <source>
        <strain evidence="1">R-7</strain>
    </source>
</reference>
<gene>
    <name evidence="1" type="ORF">JYE49_00190</name>
</gene>
<sequence>MLKNGGRVVAEDKEHYYVRIANPGKGRYPDRMEAEKLLAEAEQCNPGPWGNHSRTAAHCAEKIALYAGLCPDKAYVLGLLHDIGRKFGVRHLGHVSDGYTYMMSLDYPDAARICLTHSFNEMKFEGYIGKIDTSEGETALIRSKLAEIIPDDYDRLIQLCDAISGAEGVMDVVDRMSDVKRRYGMYDQGKWDRNLELKAYFEGKMQRDLYDAVEKDSFRPA</sequence>
<accession>A0AC61MZ65</accession>
<proteinExistence type="predicted"/>